<evidence type="ECO:0000313" key="11">
    <source>
        <dbReference type="Proteomes" id="UP001500443"/>
    </source>
</evidence>
<dbReference type="PANTHER" id="PTHR43744">
    <property type="entry name" value="ABC TRANSPORTER PERMEASE PROTEIN MG189-RELATED-RELATED"/>
    <property type="match status" value="1"/>
</dbReference>
<gene>
    <name evidence="10" type="ORF">GCM10009802_11320</name>
</gene>
<keyword evidence="11" id="KW-1185">Reference proteome</keyword>
<dbReference type="Proteomes" id="UP001500443">
    <property type="component" value="Unassembled WGS sequence"/>
</dbReference>
<evidence type="ECO:0000256" key="3">
    <source>
        <dbReference type="ARBA" id="ARBA00022475"/>
    </source>
</evidence>
<dbReference type="SUPFAM" id="SSF161098">
    <property type="entry name" value="MetI-like"/>
    <property type="match status" value="1"/>
</dbReference>
<evidence type="ECO:0000256" key="1">
    <source>
        <dbReference type="ARBA" id="ARBA00004651"/>
    </source>
</evidence>
<feature type="transmembrane region" description="Helical" evidence="7">
    <location>
        <begin position="108"/>
        <end position="130"/>
    </location>
</feature>
<evidence type="ECO:0000259" key="9">
    <source>
        <dbReference type="PROSITE" id="PS50928"/>
    </source>
</evidence>
<dbReference type="InterPro" id="IPR035906">
    <property type="entry name" value="MetI-like_sf"/>
</dbReference>
<keyword evidence="4 7" id="KW-0812">Transmembrane</keyword>
<comment type="subcellular location">
    <subcellularLocation>
        <location evidence="1 7">Cell membrane</location>
        <topology evidence="1 7">Multi-pass membrane protein</topology>
    </subcellularLocation>
</comment>
<proteinExistence type="inferred from homology"/>
<dbReference type="Gene3D" id="1.10.3720.10">
    <property type="entry name" value="MetI-like"/>
    <property type="match status" value="1"/>
</dbReference>
<evidence type="ECO:0000256" key="6">
    <source>
        <dbReference type="ARBA" id="ARBA00023136"/>
    </source>
</evidence>
<sequence>MTTAEPTGTPRADGPSTTEDPKTKKTDSPLLKPERSIEGTVLNVFSHGFLILWAVLAAGPLLWALMTAFKPSADILASPWGLPDSLHWENWSNAWSKANIGRYTLNSFVIVIFSVPLTMLFGSMAAYVLARFDFRGSRIIYFTFVGGMAFPVVMALVPLFFVMKNLSLLDTRHGLIMVYIAYSMPFTIFFMTTFFRTLPSSVAEAAEIDGASHSRIFFQVMLPMARPGLISVGIFNFLGHWNQYVLPFALNQGDENDYVLTQGIGFLFAQAGYRADYGRLFAGLMMAALPILIVYAIFQRQVQAGLTAGAVK</sequence>
<keyword evidence="2 7" id="KW-0813">Transport</keyword>
<feature type="transmembrane region" description="Helical" evidence="7">
    <location>
        <begin position="41"/>
        <end position="66"/>
    </location>
</feature>
<keyword evidence="3" id="KW-1003">Cell membrane</keyword>
<dbReference type="RefSeq" id="WP_344288499.1">
    <property type="nucleotide sequence ID" value="NZ_BAAAPF010000017.1"/>
</dbReference>
<evidence type="ECO:0000256" key="8">
    <source>
        <dbReference type="SAM" id="MobiDB-lite"/>
    </source>
</evidence>
<keyword evidence="6 7" id="KW-0472">Membrane</keyword>
<feature type="transmembrane region" description="Helical" evidence="7">
    <location>
        <begin position="280"/>
        <end position="298"/>
    </location>
</feature>
<feature type="transmembrane region" description="Helical" evidence="7">
    <location>
        <begin position="139"/>
        <end position="163"/>
    </location>
</feature>
<dbReference type="PROSITE" id="PS50928">
    <property type="entry name" value="ABC_TM1"/>
    <property type="match status" value="1"/>
</dbReference>
<evidence type="ECO:0000256" key="5">
    <source>
        <dbReference type="ARBA" id="ARBA00022989"/>
    </source>
</evidence>
<accession>A0ABP5J661</accession>
<evidence type="ECO:0000313" key="10">
    <source>
        <dbReference type="EMBL" id="GAA2112888.1"/>
    </source>
</evidence>
<dbReference type="PANTHER" id="PTHR43744:SF8">
    <property type="entry name" value="SN-GLYCEROL-3-PHOSPHATE TRANSPORT SYSTEM PERMEASE PROTEIN UGPE"/>
    <property type="match status" value="1"/>
</dbReference>
<keyword evidence="5 7" id="KW-1133">Transmembrane helix</keyword>
<comment type="caution">
    <text evidence="10">The sequence shown here is derived from an EMBL/GenBank/DDBJ whole genome shotgun (WGS) entry which is preliminary data.</text>
</comment>
<feature type="transmembrane region" description="Helical" evidence="7">
    <location>
        <begin position="216"/>
        <end position="238"/>
    </location>
</feature>
<dbReference type="InterPro" id="IPR000515">
    <property type="entry name" value="MetI-like"/>
</dbReference>
<comment type="similarity">
    <text evidence="7">Belongs to the binding-protein-dependent transport system permease family.</text>
</comment>
<feature type="transmembrane region" description="Helical" evidence="7">
    <location>
        <begin position="175"/>
        <end position="195"/>
    </location>
</feature>
<reference evidence="11" key="1">
    <citation type="journal article" date="2019" name="Int. J. Syst. Evol. Microbiol.">
        <title>The Global Catalogue of Microorganisms (GCM) 10K type strain sequencing project: providing services to taxonomists for standard genome sequencing and annotation.</title>
        <authorList>
            <consortium name="The Broad Institute Genomics Platform"/>
            <consortium name="The Broad Institute Genome Sequencing Center for Infectious Disease"/>
            <person name="Wu L."/>
            <person name="Ma J."/>
        </authorList>
    </citation>
    <scope>NUCLEOTIDE SEQUENCE [LARGE SCALE GENOMIC DNA]</scope>
    <source>
        <strain evidence="11">JCM 15481</strain>
    </source>
</reference>
<organism evidence="10 11">
    <name type="scientific">Streptomyces synnematoformans</name>
    <dbReference type="NCBI Taxonomy" id="415721"/>
    <lineage>
        <taxon>Bacteria</taxon>
        <taxon>Bacillati</taxon>
        <taxon>Actinomycetota</taxon>
        <taxon>Actinomycetes</taxon>
        <taxon>Kitasatosporales</taxon>
        <taxon>Streptomycetaceae</taxon>
        <taxon>Streptomyces</taxon>
    </lineage>
</organism>
<evidence type="ECO:0000256" key="2">
    <source>
        <dbReference type="ARBA" id="ARBA00022448"/>
    </source>
</evidence>
<dbReference type="CDD" id="cd06261">
    <property type="entry name" value="TM_PBP2"/>
    <property type="match status" value="1"/>
</dbReference>
<name>A0ABP5J661_9ACTN</name>
<feature type="domain" description="ABC transmembrane type-1" evidence="9">
    <location>
        <begin position="104"/>
        <end position="298"/>
    </location>
</feature>
<dbReference type="Pfam" id="PF00528">
    <property type="entry name" value="BPD_transp_1"/>
    <property type="match status" value="1"/>
</dbReference>
<feature type="region of interest" description="Disordered" evidence="8">
    <location>
        <begin position="1"/>
        <end position="30"/>
    </location>
</feature>
<evidence type="ECO:0000256" key="4">
    <source>
        <dbReference type="ARBA" id="ARBA00022692"/>
    </source>
</evidence>
<protein>
    <submittedName>
        <fullName evidence="10">Carbohydrate ABC transporter permease</fullName>
    </submittedName>
</protein>
<feature type="compositionally biased region" description="Basic and acidic residues" evidence="8">
    <location>
        <begin position="19"/>
        <end position="30"/>
    </location>
</feature>
<evidence type="ECO:0000256" key="7">
    <source>
        <dbReference type="RuleBase" id="RU363032"/>
    </source>
</evidence>
<dbReference type="EMBL" id="BAAAPF010000017">
    <property type="protein sequence ID" value="GAA2112888.1"/>
    <property type="molecule type" value="Genomic_DNA"/>
</dbReference>